<dbReference type="EMBL" id="LVKI01000006">
    <property type="protein sequence ID" value="OAQ08805.1"/>
    <property type="molecule type" value="Genomic_DNA"/>
</dbReference>
<dbReference type="InterPro" id="IPR036390">
    <property type="entry name" value="WH_DNA-bd_sf"/>
</dbReference>
<dbReference type="CDD" id="cd00090">
    <property type="entry name" value="HTH_ARSR"/>
    <property type="match status" value="1"/>
</dbReference>
<dbReference type="InterPro" id="IPR051011">
    <property type="entry name" value="Metal_resp_trans_reg"/>
</dbReference>
<dbReference type="Proteomes" id="UP000078520">
    <property type="component" value="Unassembled WGS sequence"/>
</dbReference>
<reference evidence="6" key="1">
    <citation type="submission" date="2016-03" db="EMBL/GenBank/DDBJ databases">
        <authorList>
            <person name="Johnson T.J."/>
            <person name="Youmans B."/>
            <person name="Case K."/>
            <person name="Noll S."/>
        </authorList>
    </citation>
    <scope>NUCLEOTIDE SEQUENCE [LARGE SCALE GENOMIC DNA]</scope>
    <source>
        <strain evidence="6">UMNLAv8</strain>
    </source>
</reference>
<dbReference type="NCBIfam" id="NF033788">
    <property type="entry name" value="HTH_metalloreg"/>
    <property type="match status" value="1"/>
</dbReference>
<keyword evidence="3" id="KW-0804">Transcription</keyword>
<dbReference type="InterPro" id="IPR001845">
    <property type="entry name" value="HTH_ArsR_DNA-bd_dom"/>
</dbReference>
<dbReference type="Pfam" id="PF01022">
    <property type="entry name" value="HTH_5"/>
    <property type="match status" value="1"/>
</dbReference>
<dbReference type="GO" id="GO:0003677">
    <property type="term" value="F:DNA binding"/>
    <property type="evidence" value="ECO:0007669"/>
    <property type="project" value="UniProtKB-KW"/>
</dbReference>
<proteinExistence type="predicted"/>
<gene>
    <name evidence="5" type="ORF">A3O14_02450</name>
</gene>
<dbReference type="GO" id="GO:0003700">
    <property type="term" value="F:DNA-binding transcription factor activity"/>
    <property type="evidence" value="ECO:0007669"/>
    <property type="project" value="InterPro"/>
</dbReference>
<dbReference type="PRINTS" id="PR00778">
    <property type="entry name" value="HTHARSR"/>
</dbReference>
<keyword evidence="2" id="KW-0238">DNA-binding</keyword>
<accession>A0A179C760</accession>
<feature type="domain" description="HTH arsR-type" evidence="4">
    <location>
        <begin position="272"/>
        <end position="362"/>
    </location>
</feature>
<evidence type="ECO:0000256" key="2">
    <source>
        <dbReference type="ARBA" id="ARBA00023125"/>
    </source>
</evidence>
<organism evidence="5 6">
    <name type="scientific">Ligilactobacillus aviarius</name>
    <dbReference type="NCBI Taxonomy" id="1606"/>
    <lineage>
        <taxon>Bacteria</taxon>
        <taxon>Bacillati</taxon>
        <taxon>Bacillota</taxon>
        <taxon>Bacilli</taxon>
        <taxon>Lactobacillales</taxon>
        <taxon>Lactobacillaceae</taxon>
        <taxon>Ligilactobacillus</taxon>
    </lineage>
</organism>
<dbReference type="AlphaFoldDB" id="A0A179C760"/>
<dbReference type="Pfam" id="PF19361">
    <property type="entry name" value="DUF5937"/>
    <property type="match status" value="1"/>
</dbReference>
<comment type="caution">
    <text evidence="5">The sequence shown here is derived from an EMBL/GenBank/DDBJ whole genome shotgun (WGS) entry which is preliminary data.</text>
</comment>
<dbReference type="InterPro" id="IPR036388">
    <property type="entry name" value="WH-like_DNA-bd_sf"/>
</dbReference>
<dbReference type="PROSITE" id="PS50987">
    <property type="entry name" value="HTH_ARSR_2"/>
    <property type="match status" value="1"/>
</dbReference>
<evidence type="ECO:0000313" key="6">
    <source>
        <dbReference type="Proteomes" id="UP000078520"/>
    </source>
</evidence>
<dbReference type="Gene3D" id="1.10.10.10">
    <property type="entry name" value="Winged helix-like DNA-binding domain superfamily/Winged helix DNA-binding domain"/>
    <property type="match status" value="1"/>
</dbReference>
<dbReference type="RefSeq" id="WP_064208111.1">
    <property type="nucleotide sequence ID" value="NZ_LVKC01000010.1"/>
</dbReference>
<name>A0A179C760_9LACO</name>
<protein>
    <recommendedName>
        <fullName evidence="4">HTH arsR-type domain-containing protein</fullName>
    </recommendedName>
</protein>
<dbReference type="PANTHER" id="PTHR43132:SF2">
    <property type="entry name" value="ARSENICAL RESISTANCE OPERON REPRESSOR ARSR-RELATED"/>
    <property type="match status" value="1"/>
</dbReference>
<dbReference type="InterPro" id="IPR045981">
    <property type="entry name" value="DUF5937"/>
</dbReference>
<evidence type="ECO:0000256" key="3">
    <source>
        <dbReference type="ARBA" id="ARBA00023163"/>
    </source>
</evidence>
<dbReference type="SUPFAM" id="SSF46785">
    <property type="entry name" value="Winged helix' DNA-binding domain"/>
    <property type="match status" value="1"/>
</dbReference>
<dbReference type="SMART" id="SM00418">
    <property type="entry name" value="HTH_ARSR"/>
    <property type="match status" value="1"/>
</dbReference>
<dbReference type="PANTHER" id="PTHR43132">
    <property type="entry name" value="ARSENICAL RESISTANCE OPERON REPRESSOR ARSR-RELATED"/>
    <property type="match status" value="1"/>
</dbReference>
<evidence type="ECO:0000259" key="4">
    <source>
        <dbReference type="PROSITE" id="PS50987"/>
    </source>
</evidence>
<keyword evidence="1" id="KW-0805">Transcription regulation</keyword>
<evidence type="ECO:0000256" key="1">
    <source>
        <dbReference type="ARBA" id="ARBA00023015"/>
    </source>
</evidence>
<dbReference type="InterPro" id="IPR011991">
    <property type="entry name" value="ArsR-like_HTH"/>
</dbReference>
<evidence type="ECO:0000313" key="5">
    <source>
        <dbReference type="EMBL" id="OAQ08805.1"/>
    </source>
</evidence>
<sequence length="362" mass="42576">MSVHIKFGNYSKLSSDILTQRVQFILSPVNELFRSLHVLLNPKHHGQNLNWVLQIKNKISDEMYVDLQYFKILYELGTPSFLIPNLRSFSTDLDSEFNQLLVNLNQLDLEWVIQQIEQLSHERQNDFIPTLAKGIEWADFKPTPATNLIQDLKTNPQKVFDRFKCFLINYRQNIFDEFFYQNRIISKLTAEIERETQLLQTGFQALINDLQNDRIFWNNDEITITKPFDQTFNLENTGSILLLPSTFTWPHLFVSPYKNNVVINYGFENRHYASFKFDTLQKIFSALSDPIRLKILIQLFNQHQTTQTLTSIMNIGMSTVSRHLQILKEAGLIKSHRQGKFVLYEPTNLITNLIPDFFEYLL</sequence>
<dbReference type="OrthoDB" id="9794330at2"/>